<keyword evidence="3" id="KW-1185">Reference proteome</keyword>
<dbReference type="EMBL" id="VDFY01000298">
    <property type="protein sequence ID" value="TNH21474.1"/>
    <property type="molecule type" value="Genomic_DNA"/>
</dbReference>
<evidence type="ECO:0000313" key="3">
    <source>
        <dbReference type="Proteomes" id="UP000306145"/>
    </source>
</evidence>
<dbReference type="Proteomes" id="UP000306145">
    <property type="component" value="Unassembled WGS sequence"/>
</dbReference>
<accession>A0A5C4QB53</accession>
<dbReference type="OrthoDB" id="3297784at2"/>
<protein>
    <submittedName>
        <fullName evidence="2">Uncharacterized protein</fullName>
    </submittedName>
</protein>
<reference evidence="2 3" key="1">
    <citation type="submission" date="2019-06" db="EMBL/GenBank/DDBJ databases">
        <title>Micromonospora ordensis sp. nov., isolated from deep marine sediment.</title>
        <authorList>
            <person name="Veyisoglu A."/>
            <person name="Carro L."/>
            <person name="Klenk H.-P."/>
            <person name="Sahin N."/>
        </authorList>
    </citation>
    <scope>NUCLEOTIDE SEQUENCE [LARGE SCALE GENOMIC DNA]</scope>
    <source>
        <strain evidence="2 3">S2509</strain>
    </source>
</reference>
<dbReference type="AlphaFoldDB" id="A0A5C4QB53"/>
<gene>
    <name evidence="2" type="ORF">FHG89_31490</name>
</gene>
<sequence length="215" mass="22430">MPARRGAQVAVAVTVLGVLLAAAALARDVFDWRVGSGAPAATASTAGAGPAKPSAVNPDAGTSPSTAPSPSVRLDTLAVEAGAASLGKLPRQLDGRPEYDRPIVIGCPTNSGADKQRDVTYRLQRRYLDLTSTVRPFFSSPDDRDGIVLVYAQVAIRQADGTITRVTRGQQFDARMDNPQKLAADLEGADELTLRVQCQYPGGSVILTDATVSAA</sequence>
<evidence type="ECO:0000313" key="2">
    <source>
        <dbReference type="EMBL" id="TNH21474.1"/>
    </source>
</evidence>
<proteinExistence type="predicted"/>
<comment type="caution">
    <text evidence="2">The sequence shown here is derived from an EMBL/GenBank/DDBJ whole genome shotgun (WGS) entry which is preliminary data.</text>
</comment>
<organism evidence="2 3">
    <name type="scientific">Micromonospora orduensis</name>
    <dbReference type="NCBI Taxonomy" id="1420891"/>
    <lineage>
        <taxon>Bacteria</taxon>
        <taxon>Bacillati</taxon>
        <taxon>Actinomycetota</taxon>
        <taxon>Actinomycetes</taxon>
        <taxon>Micromonosporales</taxon>
        <taxon>Micromonosporaceae</taxon>
        <taxon>Micromonospora</taxon>
    </lineage>
</organism>
<feature type="region of interest" description="Disordered" evidence="1">
    <location>
        <begin position="40"/>
        <end position="71"/>
    </location>
</feature>
<name>A0A5C4QB53_9ACTN</name>
<evidence type="ECO:0000256" key="1">
    <source>
        <dbReference type="SAM" id="MobiDB-lite"/>
    </source>
</evidence>